<keyword evidence="3" id="KW-1185">Reference proteome</keyword>
<protein>
    <submittedName>
        <fullName evidence="2">Uncharacterized protein</fullName>
    </submittedName>
</protein>
<gene>
    <name evidence="2" type="ORF">MEUPH1_LOCUS15896</name>
</gene>
<reference evidence="2 3" key="1">
    <citation type="submission" date="2023-01" db="EMBL/GenBank/DDBJ databases">
        <authorList>
            <person name="Whitehead M."/>
        </authorList>
    </citation>
    <scope>NUCLEOTIDE SEQUENCE [LARGE SCALE GENOMIC DNA]</scope>
</reference>
<evidence type="ECO:0000313" key="3">
    <source>
        <dbReference type="Proteomes" id="UP001160148"/>
    </source>
</evidence>
<sequence length="212" mass="23370">MDTILPKINFNNDKQNNEYVLDIDESVIETSDVIDESVIETSDVIDESVIETSDVIDESVIETSDVIDESVIETSDVIDESDMETSDVIGAYIKEMLDEIIDDIVTSDDKYLQESEINDIIEEVVRSMCLVICGDASQPEDAPSTEFSAISTVESTATSEGGPQQDVNEERTPAKGATPVQSAPRRLNPFSVTWKFVKRVVRGICCCRGSRS</sequence>
<feature type="compositionally biased region" description="Polar residues" evidence="1">
    <location>
        <begin position="145"/>
        <end position="166"/>
    </location>
</feature>
<evidence type="ECO:0000313" key="2">
    <source>
        <dbReference type="EMBL" id="CAI6360612.1"/>
    </source>
</evidence>
<dbReference type="Proteomes" id="UP001160148">
    <property type="component" value="Unassembled WGS sequence"/>
</dbReference>
<comment type="caution">
    <text evidence="2">The sequence shown here is derived from an EMBL/GenBank/DDBJ whole genome shotgun (WGS) entry which is preliminary data.</text>
</comment>
<evidence type="ECO:0000256" key="1">
    <source>
        <dbReference type="SAM" id="MobiDB-lite"/>
    </source>
</evidence>
<accession>A0AAV0WYP4</accession>
<feature type="region of interest" description="Disordered" evidence="1">
    <location>
        <begin position="138"/>
        <end position="183"/>
    </location>
</feature>
<organism evidence="2 3">
    <name type="scientific">Macrosiphum euphorbiae</name>
    <name type="common">potato aphid</name>
    <dbReference type="NCBI Taxonomy" id="13131"/>
    <lineage>
        <taxon>Eukaryota</taxon>
        <taxon>Metazoa</taxon>
        <taxon>Ecdysozoa</taxon>
        <taxon>Arthropoda</taxon>
        <taxon>Hexapoda</taxon>
        <taxon>Insecta</taxon>
        <taxon>Pterygota</taxon>
        <taxon>Neoptera</taxon>
        <taxon>Paraneoptera</taxon>
        <taxon>Hemiptera</taxon>
        <taxon>Sternorrhyncha</taxon>
        <taxon>Aphidomorpha</taxon>
        <taxon>Aphidoidea</taxon>
        <taxon>Aphididae</taxon>
        <taxon>Macrosiphini</taxon>
        <taxon>Macrosiphum</taxon>
    </lineage>
</organism>
<dbReference type="AlphaFoldDB" id="A0AAV0WYP4"/>
<name>A0AAV0WYP4_9HEMI</name>
<dbReference type="EMBL" id="CARXXK010000003">
    <property type="protein sequence ID" value="CAI6360612.1"/>
    <property type="molecule type" value="Genomic_DNA"/>
</dbReference>
<proteinExistence type="predicted"/>